<evidence type="ECO:0000313" key="3">
    <source>
        <dbReference type="EMBL" id="ALE18972.1"/>
    </source>
</evidence>
<feature type="compositionally biased region" description="Gly residues" evidence="1">
    <location>
        <begin position="100"/>
        <end position="126"/>
    </location>
</feature>
<gene>
    <name evidence="3" type="ORF">AL705_04195</name>
</gene>
<proteinExistence type="predicted"/>
<feature type="region of interest" description="Disordered" evidence="1">
    <location>
        <begin position="238"/>
        <end position="260"/>
    </location>
</feature>
<name>A0A0M5KZK7_9ACTN</name>
<feature type="compositionally biased region" description="Low complexity" evidence="1">
    <location>
        <begin position="12"/>
        <end position="42"/>
    </location>
</feature>
<sequence>MTNPPRPPRPDQPGQQGRPTGPSRPSPSSRPAAAGRPGRAPAQRIGGTAGAAGRGDSTVRRGDGPTQRPSRPVRPTASRGGAAGRAGQGTAAGAARGTGSNAGRGRGAAWGKIGGAGAAKRGGAGQRGAAQRMSGLRGQAQRGNVQRGNVQRGSSQRPAARSANVRSANAQPTDARGGKRTGLAAFFGTDALANKRTYLIIGAIVLVFIIVIAAIASQRSSSTNAAATVTAITSSTVAGENRTSAPDAEAPAGDKAVTPDLSGLAMDPNSDPNAKAYFRAVKKGGIPVKDGMETALLGMGYTHCQAKMSNDKKTDEIQDVMMDTLVQMTPGVNKAKAKKVIYASSDKYLCPSLQKRQ</sequence>
<feature type="compositionally biased region" description="Low complexity" evidence="1">
    <location>
        <begin position="159"/>
        <end position="170"/>
    </location>
</feature>
<feature type="transmembrane region" description="Helical" evidence="2">
    <location>
        <begin position="197"/>
        <end position="216"/>
    </location>
</feature>
<protein>
    <recommendedName>
        <fullName evidence="5">DUF732 domain-containing protein</fullName>
    </recommendedName>
</protein>
<keyword evidence="2" id="KW-0472">Membrane</keyword>
<dbReference type="AlphaFoldDB" id="A0A0M5KZK7"/>
<keyword evidence="2" id="KW-0812">Transmembrane</keyword>
<feature type="compositionally biased region" description="Polar residues" evidence="1">
    <location>
        <begin position="141"/>
        <end position="157"/>
    </location>
</feature>
<organism evidence="3 4">
    <name type="scientific">Lawsonella clevelandensis</name>
    <dbReference type="NCBI Taxonomy" id="1528099"/>
    <lineage>
        <taxon>Bacteria</taxon>
        <taxon>Bacillati</taxon>
        <taxon>Actinomycetota</taxon>
        <taxon>Actinomycetes</taxon>
        <taxon>Mycobacteriales</taxon>
        <taxon>Lawsonellaceae</taxon>
        <taxon>Lawsonella</taxon>
    </lineage>
</organism>
<dbReference type="Proteomes" id="UP000068137">
    <property type="component" value="Chromosome"/>
</dbReference>
<dbReference type="EMBL" id="CP012390">
    <property type="protein sequence ID" value="ALE18972.1"/>
    <property type="molecule type" value="Genomic_DNA"/>
</dbReference>
<evidence type="ECO:0000313" key="4">
    <source>
        <dbReference type="Proteomes" id="UP000068137"/>
    </source>
</evidence>
<evidence type="ECO:0000256" key="2">
    <source>
        <dbReference type="SAM" id="Phobius"/>
    </source>
</evidence>
<feature type="compositionally biased region" description="Low complexity" evidence="1">
    <location>
        <begin position="88"/>
        <end position="99"/>
    </location>
</feature>
<dbReference type="KEGG" id="cbq:AL705_04195"/>
<evidence type="ECO:0000256" key="1">
    <source>
        <dbReference type="SAM" id="MobiDB-lite"/>
    </source>
</evidence>
<keyword evidence="2" id="KW-1133">Transmembrane helix</keyword>
<feature type="region of interest" description="Disordered" evidence="1">
    <location>
        <begin position="1"/>
        <end position="180"/>
    </location>
</feature>
<evidence type="ECO:0008006" key="5">
    <source>
        <dbReference type="Google" id="ProtNLM"/>
    </source>
</evidence>
<feature type="compositionally biased region" description="Pro residues" evidence="1">
    <location>
        <begin position="1"/>
        <end position="11"/>
    </location>
</feature>
<accession>A0A0M5KZK7</accession>
<reference evidence="3 4" key="1">
    <citation type="journal article" date="2015" name="Genome Announc.">
        <title>Complete Genome Sequences for Two Strains of a Novel Fastidious, Partially Acid-Fast, Gram-Positive Corynebacterineae Bacterium, Derived from Human Clinical Samples.</title>
        <authorList>
            <person name="Nicholson A.C."/>
            <person name="Bell M."/>
            <person name="Humrighouse B.W."/>
            <person name="McQuiston J.R."/>
        </authorList>
    </citation>
    <scope>NUCLEOTIDE SEQUENCE [LARGE SCALE GENOMIC DNA]</scope>
    <source>
        <strain evidence="3 4">X1698</strain>
    </source>
</reference>
<dbReference type="RefSeq" id="WP_053961943.1">
    <property type="nucleotide sequence ID" value="NZ_CP012390.1"/>
</dbReference>